<accession>A0ABX8QTZ5</accession>
<reference evidence="1" key="1">
    <citation type="submission" date="2020-07" db="EMBL/GenBank/DDBJ databases">
        <authorList>
            <person name="Tarantini F.S."/>
            <person name="Hong K.W."/>
            <person name="Chan K.G."/>
        </authorList>
    </citation>
    <scope>NUCLEOTIDE SEQUENCE</scope>
    <source>
        <strain evidence="1">32-07</strain>
    </source>
</reference>
<evidence type="ECO:0000313" key="1">
    <source>
        <dbReference type="EMBL" id="QXJ22296.1"/>
    </source>
</evidence>
<proteinExistence type="predicted"/>
<evidence type="ECO:0000313" key="2">
    <source>
        <dbReference type="Proteomes" id="UP001049518"/>
    </source>
</evidence>
<dbReference type="EMBL" id="CP059572">
    <property type="protein sequence ID" value="QXJ22296.1"/>
    <property type="molecule type" value="Genomic_DNA"/>
</dbReference>
<gene>
    <name evidence="1" type="ORF">AGRA3207_003278</name>
</gene>
<protein>
    <submittedName>
        <fullName evidence="1">Uncharacterized protein</fullName>
    </submittedName>
</protein>
<name>A0ABX8QTZ5_9ACTN</name>
<organism evidence="1 2">
    <name type="scientific">Actinomadura graeca</name>
    <dbReference type="NCBI Taxonomy" id="2750812"/>
    <lineage>
        <taxon>Bacteria</taxon>
        <taxon>Bacillati</taxon>
        <taxon>Actinomycetota</taxon>
        <taxon>Actinomycetes</taxon>
        <taxon>Streptosporangiales</taxon>
        <taxon>Thermomonosporaceae</taxon>
        <taxon>Actinomadura</taxon>
    </lineage>
</organism>
<dbReference type="Proteomes" id="UP001049518">
    <property type="component" value="Chromosome"/>
</dbReference>
<sequence>MRPADDAGGRPAARRLLDLADRAAAERTPAWLGLERRYREWELAEPAEIAARILRSGRPGAQPRVHRALVPSPAGCDRRSPAVAPGAVIRLLLYCAVSDDLQDLAGTRLGDVAVIEPVAQLHCYAEDFLDGDDPFAVLGGVAG</sequence>
<keyword evidence="2" id="KW-1185">Reference proteome</keyword>
<dbReference type="RefSeq" id="WP_273700050.1">
    <property type="nucleotide sequence ID" value="NZ_CP059572.1"/>
</dbReference>